<dbReference type="InterPro" id="IPR055245">
    <property type="entry name" value="HTH_proteobacteria"/>
</dbReference>
<organism evidence="2 3">
    <name type="scientific">Marinifilum flexuosum</name>
    <dbReference type="NCBI Taxonomy" id="1117708"/>
    <lineage>
        <taxon>Bacteria</taxon>
        <taxon>Pseudomonadati</taxon>
        <taxon>Bacteroidota</taxon>
        <taxon>Bacteroidia</taxon>
        <taxon>Marinilabiliales</taxon>
        <taxon>Marinifilaceae</taxon>
    </lineage>
</organism>
<dbReference type="AlphaFoldDB" id="A0A419X3R0"/>
<evidence type="ECO:0000313" key="3">
    <source>
        <dbReference type="Proteomes" id="UP000284531"/>
    </source>
</evidence>
<name>A0A419X3R0_9BACT</name>
<keyword evidence="3" id="KW-1185">Reference proteome</keyword>
<evidence type="ECO:0000259" key="1">
    <source>
        <dbReference type="Pfam" id="PF14090"/>
    </source>
</evidence>
<proteinExistence type="predicted"/>
<protein>
    <submittedName>
        <fullName evidence="2">Helix-turn-helix protein</fullName>
    </submittedName>
</protein>
<gene>
    <name evidence="2" type="ORF">BXY64_2421</name>
</gene>
<accession>A0A419X3R0</accession>
<feature type="domain" description="Winged helix-turn-helix" evidence="1">
    <location>
        <begin position="5"/>
        <end position="66"/>
    </location>
</feature>
<dbReference type="Proteomes" id="UP000284531">
    <property type="component" value="Unassembled WGS sequence"/>
</dbReference>
<dbReference type="EMBL" id="RAPQ01000009">
    <property type="protein sequence ID" value="RKE02333.1"/>
    <property type="molecule type" value="Genomic_DNA"/>
</dbReference>
<reference evidence="2 3" key="1">
    <citation type="submission" date="2018-09" db="EMBL/GenBank/DDBJ databases">
        <title>Genomic Encyclopedia of Archaeal and Bacterial Type Strains, Phase II (KMG-II): from individual species to whole genera.</title>
        <authorList>
            <person name="Goeker M."/>
        </authorList>
    </citation>
    <scope>NUCLEOTIDE SEQUENCE [LARGE SCALE GENOMIC DNA]</scope>
    <source>
        <strain evidence="2 3">DSM 21950</strain>
    </source>
</reference>
<dbReference type="Pfam" id="PF14090">
    <property type="entry name" value="HTH_39"/>
    <property type="match status" value="1"/>
</dbReference>
<sequence length="68" mass="7639">MGKATQTQQIKQYLESGGTLTALSALEKFGCMRLAARINDLRKDKLPIASRTITKGDKRFAEYYINTL</sequence>
<comment type="caution">
    <text evidence="2">The sequence shown here is derived from an EMBL/GenBank/DDBJ whole genome shotgun (WGS) entry which is preliminary data.</text>
</comment>
<evidence type="ECO:0000313" key="2">
    <source>
        <dbReference type="EMBL" id="RKE02333.1"/>
    </source>
</evidence>